<sequence>MKLEWAPGEHVEVTFTPAEDEAAPLLVVWPAFGTPARFYRHLAPALAAAGLANVVVEYPGRETPRGVGRHSSYGYDALATKVHEAVMTYAHRERPEAPVYILGHSLGAHIALFAAAMHAGDDATRAGFSPRGLALVATGSPYWRGFERNGFLRSYLGTGFMAFVARTVGYWPGDRLKFWGRQSGVLVADWARLARTGHVRPKGAERSYDDALAAYTGDVLAISLPEDPLAPVTALEELLKIVPRARVTRRHAAIRVGHIQWVRRHEEIVGLIAEWVHTQEAEQSPNARATTGVDVQA</sequence>
<dbReference type="GO" id="GO:0016787">
    <property type="term" value="F:hydrolase activity"/>
    <property type="evidence" value="ECO:0007669"/>
    <property type="project" value="UniProtKB-KW"/>
</dbReference>
<feature type="domain" description="AB hydrolase-1" evidence="1">
    <location>
        <begin position="26"/>
        <end position="268"/>
    </location>
</feature>
<dbReference type="Proteomes" id="UP000285376">
    <property type="component" value="Unassembled WGS sequence"/>
</dbReference>
<dbReference type="InterPro" id="IPR029058">
    <property type="entry name" value="AB_hydrolase_fold"/>
</dbReference>
<keyword evidence="2" id="KW-0378">Hydrolase</keyword>
<dbReference type="SUPFAM" id="SSF53474">
    <property type="entry name" value="alpha/beta-Hydrolases"/>
    <property type="match status" value="1"/>
</dbReference>
<dbReference type="InterPro" id="IPR017208">
    <property type="entry name" value="UCP037442_abhydr"/>
</dbReference>
<comment type="caution">
    <text evidence="2">The sequence shown here is derived from an EMBL/GenBank/DDBJ whole genome shotgun (WGS) entry which is preliminary data.</text>
</comment>
<dbReference type="InterPro" id="IPR000073">
    <property type="entry name" value="AB_hydrolase_1"/>
</dbReference>
<name>A0A417Z1V0_9MICO</name>
<organism evidence="2 3">
    <name type="scientific">Dermacoccus abyssi</name>
    <dbReference type="NCBI Taxonomy" id="322596"/>
    <lineage>
        <taxon>Bacteria</taxon>
        <taxon>Bacillati</taxon>
        <taxon>Actinomycetota</taxon>
        <taxon>Actinomycetes</taxon>
        <taxon>Micrococcales</taxon>
        <taxon>Dermacoccaceae</taxon>
        <taxon>Dermacoccus</taxon>
    </lineage>
</organism>
<proteinExistence type="predicted"/>
<evidence type="ECO:0000259" key="1">
    <source>
        <dbReference type="Pfam" id="PF12697"/>
    </source>
</evidence>
<evidence type="ECO:0000313" key="2">
    <source>
        <dbReference type="EMBL" id="RHW44559.1"/>
    </source>
</evidence>
<dbReference type="PIRSF" id="PIRSF037442">
    <property type="entry name" value="UCP037442_abhydr"/>
    <property type="match status" value="1"/>
</dbReference>
<reference evidence="2 3" key="1">
    <citation type="submission" date="2018-08" db="EMBL/GenBank/DDBJ databases">
        <title>Whole genome sequence analysis of Dermacoccus abyssi bacteria isolated from Deep Mariana trench Micromonospora spp reveals genes involved in the environmental adaptation and production of secondary metabolites.</title>
        <authorList>
            <person name="Abdel-Mageed W.M."/>
            <person name="Lehri B."/>
            <person name="Nouioui I."/>
            <person name="Goodfellow I."/>
            <person name="Jaspars M."/>
            <person name="Karlyshev A."/>
        </authorList>
    </citation>
    <scope>NUCLEOTIDE SEQUENCE [LARGE SCALE GENOMIC DNA]</scope>
    <source>
        <strain evidence="2 3">MT1.1</strain>
    </source>
</reference>
<dbReference type="EMBL" id="QWLM01000015">
    <property type="protein sequence ID" value="RHW44559.1"/>
    <property type="molecule type" value="Genomic_DNA"/>
</dbReference>
<dbReference type="AlphaFoldDB" id="A0A417Z1V0"/>
<dbReference type="RefSeq" id="WP_118914268.1">
    <property type="nucleotide sequence ID" value="NZ_CBCRVH010000015.1"/>
</dbReference>
<accession>A0A417Z1V0</accession>
<gene>
    <name evidence="2" type="ORF">D1832_11840</name>
</gene>
<evidence type="ECO:0000313" key="3">
    <source>
        <dbReference type="Proteomes" id="UP000285376"/>
    </source>
</evidence>
<dbReference type="Pfam" id="PF12697">
    <property type="entry name" value="Abhydrolase_6"/>
    <property type="match status" value="1"/>
</dbReference>
<dbReference type="Gene3D" id="3.40.50.1820">
    <property type="entry name" value="alpha/beta hydrolase"/>
    <property type="match status" value="1"/>
</dbReference>
<protein>
    <submittedName>
        <fullName evidence="2">Alpha/beta fold hydrolase</fullName>
    </submittedName>
</protein>